<evidence type="ECO:0000256" key="2">
    <source>
        <dbReference type="ARBA" id="ARBA00007274"/>
    </source>
</evidence>
<proteinExistence type="inferred from homology"/>
<evidence type="ECO:0000256" key="1">
    <source>
        <dbReference type="ARBA" id="ARBA00004876"/>
    </source>
</evidence>
<evidence type="ECO:0000256" key="8">
    <source>
        <dbReference type="ARBA" id="ARBA00023315"/>
    </source>
</evidence>
<evidence type="ECO:0000256" key="9">
    <source>
        <dbReference type="ARBA" id="ARBA00049486"/>
    </source>
</evidence>
<dbReference type="EC" id="2.3.1.30" evidence="3"/>
<sequence length="241" mass="24671">MTEENGLLRTLAEDLSVVVARDPSLTSRREALGHTGLSAVWAHRVSHRLYGRGMRTAARTVARISRRRTGVEIHPGAVLGRRVFIDHGASVVIGQTAVVGDDVTIYQQVTLGAVGWWADNHRPPGARRHPVVGDGVILGANATVLGPVTIGDRALVGAMATVTEDLPPGARVYAARSVVRPAPGPRAVPPLGAGPVPAARTGAAGPGVPPVSGGPAGAAAGDRPPLSVSDAVRELASAGSW</sequence>
<keyword evidence="4" id="KW-0028">Amino-acid biosynthesis</keyword>
<dbReference type="Proteomes" id="UP001604282">
    <property type="component" value="Unassembled WGS sequence"/>
</dbReference>
<dbReference type="InterPro" id="IPR001451">
    <property type="entry name" value="Hexapep"/>
</dbReference>
<feature type="compositionally biased region" description="Low complexity" evidence="10">
    <location>
        <begin position="210"/>
        <end position="225"/>
    </location>
</feature>
<dbReference type="NCBIfam" id="NF041874">
    <property type="entry name" value="EPS_EpsC"/>
    <property type="match status" value="1"/>
</dbReference>
<dbReference type="InterPro" id="IPR018357">
    <property type="entry name" value="Hexapep_transf_CS"/>
</dbReference>
<organism evidence="11 12">
    <name type="scientific">Streptomyces omiyaensis</name>
    <dbReference type="NCBI Taxonomy" id="68247"/>
    <lineage>
        <taxon>Bacteria</taxon>
        <taxon>Bacillati</taxon>
        <taxon>Actinomycetota</taxon>
        <taxon>Actinomycetes</taxon>
        <taxon>Kitasatosporales</taxon>
        <taxon>Streptomycetaceae</taxon>
        <taxon>Streptomyces</taxon>
    </lineage>
</organism>
<dbReference type="Gene3D" id="2.160.10.10">
    <property type="entry name" value="Hexapeptide repeat proteins"/>
    <property type="match status" value="1"/>
</dbReference>
<evidence type="ECO:0000256" key="10">
    <source>
        <dbReference type="SAM" id="MobiDB-lite"/>
    </source>
</evidence>
<evidence type="ECO:0000256" key="3">
    <source>
        <dbReference type="ARBA" id="ARBA00013266"/>
    </source>
</evidence>
<evidence type="ECO:0000256" key="4">
    <source>
        <dbReference type="ARBA" id="ARBA00022605"/>
    </source>
</evidence>
<keyword evidence="6" id="KW-0677">Repeat</keyword>
<dbReference type="InterPro" id="IPR011004">
    <property type="entry name" value="Trimer_LpxA-like_sf"/>
</dbReference>
<accession>A0ABW7C0R0</accession>
<dbReference type="Pfam" id="PF00132">
    <property type="entry name" value="Hexapep"/>
    <property type="match status" value="1"/>
</dbReference>
<dbReference type="EMBL" id="JBICZW010000024">
    <property type="protein sequence ID" value="MFG3192953.1"/>
    <property type="molecule type" value="Genomic_DNA"/>
</dbReference>
<dbReference type="SUPFAM" id="SSF51161">
    <property type="entry name" value="Trimeric LpxA-like enzymes"/>
    <property type="match status" value="1"/>
</dbReference>
<comment type="catalytic activity">
    <reaction evidence="9">
        <text>L-serine + acetyl-CoA = O-acetyl-L-serine + CoA</text>
        <dbReference type="Rhea" id="RHEA:24560"/>
        <dbReference type="ChEBI" id="CHEBI:33384"/>
        <dbReference type="ChEBI" id="CHEBI:57287"/>
        <dbReference type="ChEBI" id="CHEBI:57288"/>
        <dbReference type="ChEBI" id="CHEBI:58340"/>
        <dbReference type="EC" id="2.3.1.30"/>
    </reaction>
</comment>
<feature type="compositionally biased region" description="Low complexity" evidence="10">
    <location>
        <begin position="189"/>
        <end position="203"/>
    </location>
</feature>
<dbReference type="InterPro" id="IPR053376">
    <property type="entry name" value="Serine_acetyltransferase"/>
</dbReference>
<evidence type="ECO:0000256" key="6">
    <source>
        <dbReference type="ARBA" id="ARBA00022737"/>
    </source>
</evidence>
<comment type="pathway">
    <text evidence="1">Amino-acid biosynthesis; L-cysteine biosynthesis; L-cysteine from L-serine: step 1/2.</text>
</comment>
<keyword evidence="12" id="KW-1185">Reference proteome</keyword>
<keyword evidence="7" id="KW-0198">Cysteine biosynthesis</keyword>
<comment type="caution">
    <text evidence="11">The sequence shown here is derived from an EMBL/GenBank/DDBJ whole genome shotgun (WGS) entry which is preliminary data.</text>
</comment>
<keyword evidence="5" id="KW-0808">Transferase</keyword>
<dbReference type="CDD" id="cd03354">
    <property type="entry name" value="LbH_SAT"/>
    <property type="match status" value="1"/>
</dbReference>
<reference evidence="11 12" key="1">
    <citation type="submission" date="2024-10" db="EMBL/GenBank/DDBJ databases">
        <title>The Natural Products Discovery Center: Release of the First 8490 Sequenced Strains for Exploring Actinobacteria Biosynthetic Diversity.</title>
        <authorList>
            <person name="Kalkreuter E."/>
            <person name="Kautsar S.A."/>
            <person name="Yang D."/>
            <person name="Bader C.D."/>
            <person name="Teijaro C.N."/>
            <person name="Fluegel L."/>
            <person name="Davis C.M."/>
            <person name="Simpson J.R."/>
            <person name="Lauterbach L."/>
            <person name="Steele A.D."/>
            <person name="Gui C."/>
            <person name="Meng S."/>
            <person name="Li G."/>
            <person name="Viehrig K."/>
            <person name="Ye F."/>
            <person name="Su P."/>
            <person name="Kiefer A.F."/>
            <person name="Nichols A."/>
            <person name="Cepeda A.J."/>
            <person name="Yan W."/>
            <person name="Fan B."/>
            <person name="Jiang Y."/>
            <person name="Adhikari A."/>
            <person name="Zheng C.-J."/>
            <person name="Schuster L."/>
            <person name="Cowan T.M."/>
            <person name="Smanski M.J."/>
            <person name="Chevrette M.G."/>
            <person name="De Carvalho L.P.S."/>
            <person name="Shen B."/>
        </authorList>
    </citation>
    <scope>NUCLEOTIDE SEQUENCE [LARGE SCALE GENOMIC DNA]</scope>
    <source>
        <strain evidence="11 12">NPDC048229</strain>
    </source>
</reference>
<dbReference type="InterPro" id="IPR045304">
    <property type="entry name" value="LbH_SAT"/>
</dbReference>
<name>A0ABW7C0R0_9ACTN</name>
<dbReference type="PROSITE" id="PS00101">
    <property type="entry name" value="HEXAPEP_TRANSFERASES"/>
    <property type="match status" value="1"/>
</dbReference>
<keyword evidence="8" id="KW-0012">Acyltransferase</keyword>
<protein>
    <recommendedName>
        <fullName evidence="3">serine O-acetyltransferase</fullName>
        <ecNumber evidence="3">2.3.1.30</ecNumber>
    </recommendedName>
</protein>
<feature type="region of interest" description="Disordered" evidence="10">
    <location>
        <begin position="183"/>
        <end position="241"/>
    </location>
</feature>
<comment type="similarity">
    <text evidence="2">Belongs to the transferase hexapeptide repeat family.</text>
</comment>
<dbReference type="Gene3D" id="1.10.3130.10">
    <property type="entry name" value="serine acetyltransferase, domain 1"/>
    <property type="match status" value="1"/>
</dbReference>
<evidence type="ECO:0000256" key="7">
    <source>
        <dbReference type="ARBA" id="ARBA00023192"/>
    </source>
</evidence>
<evidence type="ECO:0000313" key="12">
    <source>
        <dbReference type="Proteomes" id="UP001604282"/>
    </source>
</evidence>
<dbReference type="RefSeq" id="WP_189852557.1">
    <property type="nucleotide sequence ID" value="NZ_BMVV01000026.1"/>
</dbReference>
<evidence type="ECO:0000256" key="5">
    <source>
        <dbReference type="ARBA" id="ARBA00022679"/>
    </source>
</evidence>
<dbReference type="PANTHER" id="PTHR42811">
    <property type="entry name" value="SERINE ACETYLTRANSFERASE"/>
    <property type="match status" value="1"/>
</dbReference>
<gene>
    <name evidence="11" type="primary">epsC</name>
    <name evidence="11" type="ORF">ACGFYS_28885</name>
</gene>
<dbReference type="InterPro" id="IPR042122">
    <property type="entry name" value="Ser_AcTrfase_N_sf"/>
</dbReference>
<evidence type="ECO:0000313" key="11">
    <source>
        <dbReference type="EMBL" id="MFG3192953.1"/>
    </source>
</evidence>